<feature type="compositionally biased region" description="Basic and acidic residues" evidence="1">
    <location>
        <begin position="689"/>
        <end position="701"/>
    </location>
</feature>
<gene>
    <name evidence="2" type="ORF">MAPG_07966</name>
</gene>
<feature type="compositionally biased region" description="Acidic residues" evidence="1">
    <location>
        <begin position="31"/>
        <end position="40"/>
    </location>
</feature>
<accession>A0A0C4E635</accession>
<dbReference type="Proteomes" id="UP000011715">
    <property type="component" value="Unassembled WGS sequence"/>
</dbReference>
<feature type="region of interest" description="Disordered" evidence="1">
    <location>
        <begin position="119"/>
        <end position="159"/>
    </location>
</feature>
<reference evidence="2" key="3">
    <citation type="submission" date="2011-03" db="EMBL/GenBank/DDBJ databases">
        <title>Annotation of Magnaporthe poae ATCC 64411.</title>
        <authorList>
            <person name="Ma L.-J."/>
            <person name="Dead R."/>
            <person name="Young S.K."/>
            <person name="Zeng Q."/>
            <person name="Gargeya S."/>
            <person name="Fitzgerald M."/>
            <person name="Haas B."/>
            <person name="Abouelleil A."/>
            <person name="Alvarado L."/>
            <person name="Arachchi H.M."/>
            <person name="Berlin A."/>
            <person name="Brown A."/>
            <person name="Chapman S.B."/>
            <person name="Chen Z."/>
            <person name="Dunbar C."/>
            <person name="Freedman E."/>
            <person name="Gearin G."/>
            <person name="Gellesch M."/>
            <person name="Goldberg J."/>
            <person name="Griggs A."/>
            <person name="Gujja S."/>
            <person name="Heiman D."/>
            <person name="Howarth C."/>
            <person name="Larson L."/>
            <person name="Lui A."/>
            <person name="MacDonald P.J.P."/>
            <person name="Mehta T."/>
            <person name="Montmayeur A."/>
            <person name="Murphy C."/>
            <person name="Neiman D."/>
            <person name="Pearson M."/>
            <person name="Priest M."/>
            <person name="Roberts A."/>
            <person name="Saif S."/>
            <person name="Shea T."/>
            <person name="Shenoy N."/>
            <person name="Sisk P."/>
            <person name="Stolte C."/>
            <person name="Sykes S."/>
            <person name="Yandava C."/>
            <person name="Wortman J."/>
            <person name="Nusbaum C."/>
            <person name="Birren B."/>
        </authorList>
    </citation>
    <scope>NUCLEOTIDE SEQUENCE</scope>
    <source>
        <strain evidence="2">ATCC 64411</strain>
    </source>
</reference>
<dbReference type="InterPro" id="IPR018853">
    <property type="entry name" value="DUF2457"/>
</dbReference>
<name>A0A0C4E635_MAGP6</name>
<feature type="compositionally biased region" description="Low complexity" evidence="1">
    <location>
        <begin position="136"/>
        <end position="150"/>
    </location>
</feature>
<protein>
    <submittedName>
        <fullName evidence="2 3">Uncharacterized protein</fullName>
    </submittedName>
</protein>
<dbReference type="VEuPathDB" id="FungiDB:MAPG_07966"/>
<dbReference type="OrthoDB" id="2011769at2759"/>
<feature type="compositionally biased region" description="Pro residues" evidence="1">
    <location>
        <begin position="562"/>
        <end position="575"/>
    </location>
</feature>
<dbReference type="STRING" id="644358.A0A0C4E635"/>
<feature type="region of interest" description="Disordered" evidence="1">
    <location>
        <begin position="209"/>
        <end position="257"/>
    </location>
</feature>
<feature type="compositionally biased region" description="Basic residues" evidence="1">
    <location>
        <begin position="442"/>
        <end position="455"/>
    </location>
</feature>
<dbReference type="OMA" id="ITLNDCM"/>
<organism evidence="3 4">
    <name type="scientific">Magnaporthiopsis poae (strain ATCC 64411 / 73-15)</name>
    <name type="common">Kentucky bluegrass fungus</name>
    <name type="synonym">Magnaporthe poae</name>
    <dbReference type="NCBI Taxonomy" id="644358"/>
    <lineage>
        <taxon>Eukaryota</taxon>
        <taxon>Fungi</taxon>
        <taxon>Dikarya</taxon>
        <taxon>Ascomycota</taxon>
        <taxon>Pezizomycotina</taxon>
        <taxon>Sordariomycetes</taxon>
        <taxon>Sordariomycetidae</taxon>
        <taxon>Magnaporthales</taxon>
        <taxon>Magnaporthaceae</taxon>
        <taxon>Magnaporthiopsis</taxon>
    </lineage>
</organism>
<feature type="compositionally biased region" description="Acidic residues" evidence="1">
    <location>
        <begin position="387"/>
        <end position="400"/>
    </location>
</feature>
<sequence length="724" mass="79690">MQNHKPQDVASASLLALPASTPAVVSKPEEEPSTDTDADEPPDRRPLGLSPTSKRFQKSAVRLAPEGYPSLLTKALQSHSEDDSFEGPVVLRRSSRRRRSVASNISVASTADLSCDTALTTPARTSSPSPRLPQESFATANTGFAAANGSTPVDVPPQNGEKKRCISFACAATPQPRVSPETVTPKPVPAFVAPKRPCIKFACVAGQPDTPQQAATKPRASRSSVILSTAPSKVRSPSRNSRSNRSVTPKRSLENNDTVRFRNFLSAGPNDLNDEASRFYEFATDEVQEDDWIRQDAVKQQRRLTIEDTLQMELAIRRLGKEAEEEAEQEEADAGEDDLADDADDIDDDDDDDGDDDDDEAGDDEDNADLDDGSECDSSEGYRTDEEAGFAESDDDDDDGLVLWSTSGHMLATRVAAGSFQRRVSVGDLSDSSAFSPGHAASSRRKMSRSLPRKTVRPDTPDLPDSTDFVCGTLDEDRPLEEAYLTCINARKTEKLRLIPQDIDPSFPTSEPEDEDDESFRPLHRNSEEHVWLHGEIEGLDLDDDHVERRKKKADSPKRLHSPPPRARGRSPPPRRLFDRHSPPRRLRSPPPPQSTVSPHASPIHGGQRIAFKALAFRPGLTHTKSLPRAAALMGHLNATSHHRKKPAAVSKEGHVRGAIDIVKGMEHRRQRRREKFKEKQCNRARKGLAPERRPQPGKGAERMRELGLLMAGKLSPKNYVLSV</sequence>
<feature type="compositionally biased region" description="Low complexity" evidence="1">
    <location>
        <begin position="231"/>
        <end position="247"/>
    </location>
</feature>
<dbReference type="Pfam" id="PF10446">
    <property type="entry name" value="DUF2457"/>
    <property type="match status" value="1"/>
</dbReference>
<reference evidence="3" key="5">
    <citation type="submission" date="2015-06" db="UniProtKB">
        <authorList>
            <consortium name="EnsemblFungi"/>
        </authorList>
    </citation>
    <scope>IDENTIFICATION</scope>
    <source>
        <strain evidence="3">ATCC 64411</strain>
    </source>
</reference>
<keyword evidence="4" id="KW-1185">Reference proteome</keyword>
<reference evidence="3" key="4">
    <citation type="journal article" date="2015" name="G3 (Bethesda)">
        <title>Genome sequences of three phytopathogenic species of the Magnaporthaceae family of fungi.</title>
        <authorList>
            <person name="Okagaki L.H."/>
            <person name="Nunes C.C."/>
            <person name="Sailsbery J."/>
            <person name="Clay B."/>
            <person name="Brown D."/>
            <person name="John T."/>
            <person name="Oh Y."/>
            <person name="Young N."/>
            <person name="Fitzgerald M."/>
            <person name="Haas B.J."/>
            <person name="Zeng Q."/>
            <person name="Young S."/>
            <person name="Adiconis X."/>
            <person name="Fan L."/>
            <person name="Levin J.Z."/>
            <person name="Mitchell T.K."/>
            <person name="Okubara P.A."/>
            <person name="Farman M.L."/>
            <person name="Kohn L.M."/>
            <person name="Birren B."/>
            <person name="Ma L.-J."/>
            <person name="Dean R.A."/>
        </authorList>
    </citation>
    <scope>NUCLEOTIDE SEQUENCE</scope>
    <source>
        <strain evidence="3">ATCC 64411 / 73-15</strain>
    </source>
</reference>
<dbReference type="EMBL" id="ADBL01001922">
    <property type="status" value="NOT_ANNOTATED_CDS"/>
    <property type="molecule type" value="Genomic_DNA"/>
</dbReference>
<dbReference type="EMBL" id="GL876972">
    <property type="protein sequence ID" value="KLU88987.1"/>
    <property type="molecule type" value="Genomic_DNA"/>
</dbReference>
<reference evidence="2" key="2">
    <citation type="submission" date="2010-05" db="EMBL/GenBank/DDBJ databases">
        <title>The Genome Sequence of Magnaporthe poae strain ATCC 64411.</title>
        <authorList>
            <consortium name="The Broad Institute Genome Sequencing Platform"/>
            <consortium name="Broad Institute Genome Sequencing Center for Infectious Disease"/>
            <person name="Ma L.-J."/>
            <person name="Dead R."/>
            <person name="Young S."/>
            <person name="Zeng Q."/>
            <person name="Koehrsen M."/>
            <person name="Alvarado L."/>
            <person name="Berlin A."/>
            <person name="Chapman S.B."/>
            <person name="Chen Z."/>
            <person name="Freedman E."/>
            <person name="Gellesch M."/>
            <person name="Goldberg J."/>
            <person name="Griggs A."/>
            <person name="Gujja S."/>
            <person name="Heilman E.R."/>
            <person name="Heiman D."/>
            <person name="Hepburn T."/>
            <person name="Howarth C."/>
            <person name="Jen D."/>
            <person name="Larson L."/>
            <person name="Mehta T."/>
            <person name="Neiman D."/>
            <person name="Pearson M."/>
            <person name="Roberts A."/>
            <person name="Saif S."/>
            <person name="Shea T."/>
            <person name="Shenoy N."/>
            <person name="Sisk P."/>
            <person name="Stolte C."/>
            <person name="Sykes S."/>
            <person name="Walk T."/>
            <person name="White J."/>
            <person name="Yandava C."/>
            <person name="Haas B."/>
            <person name="Nusbaum C."/>
            <person name="Birren B."/>
        </authorList>
    </citation>
    <scope>NUCLEOTIDE SEQUENCE</scope>
    <source>
        <strain evidence="2">ATCC 64411</strain>
    </source>
</reference>
<dbReference type="eggNOG" id="ENOG502S9SC">
    <property type="taxonomic scope" value="Eukaryota"/>
</dbReference>
<feature type="compositionally biased region" description="Polar residues" evidence="1">
    <location>
        <begin position="209"/>
        <end position="230"/>
    </location>
</feature>
<feature type="region of interest" description="Disordered" evidence="1">
    <location>
        <begin position="548"/>
        <end position="604"/>
    </location>
</feature>
<feature type="compositionally biased region" description="Low complexity" evidence="1">
    <location>
        <begin position="9"/>
        <end position="25"/>
    </location>
</feature>
<feature type="compositionally biased region" description="Acidic residues" evidence="1">
    <location>
        <begin position="323"/>
        <end position="378"/>
    </location>
</feature>
<feature type="region of interest" description="Disordered" evidence="1">
    <location>
        <begin position="319"/>
        <end position="403"/>
    </location>
</feature>
<evidence type="ECO:0000313" key="3">
    <source>
        <dbReference type="EnsemblFungi" id="MAPG_07966T0"/>
    </source>
</evidence>
<feature type="region of interest" description="Disordered" evidence="1">
    <location>
        <begin position="428"/>
        <end position="467"/>
    </location>
</feature>
<feature type="compositionally biased region" description="Polar residues" evidence="1">
    <location>
        <begin position="119"/>
        <end position="129"/>
    </location>
</feature>
<feature type="region of interest" description="Disordered" evidence="1">
    <location>
        <begin position="1"/>
        <end position="107"/>
    </location>
</feature>
<proteinExistence type="predicted"/>
<dbReference type="AlphaFoldDB" id="A0A0C4E635"/>
<dbReference type="EnsemblFungi" id="MAPG_07966T0">
    <property type="protein sequence ID" value="MAPG_07966T0"/>
    <property type="gene ID" value="MAPG_07966"/>
</dbReference>
<feature type="region of interest" description="Disordered" evidence="1">
    <location>
        <begin position="677"/>
        <end position="701"/>
    </location>
</feature>
<evidence type="ECO:0000313" key="4">
    <source>
        <dbReference type="Proteomes" id="UP000011715"/>
    </source>
</evidence>
<evidence type="ECO:0000256" key="1">
    <source>
        <dbReference type="SAM" id="MobiDB-lite"/>
    </source>
</evidence>
<evidence type="ECO:0000313" key="2">
    <source>
        <dbReference type="EMBL" id="KLU88987.1"/>
    </source>
</evidence>
<reference evidence="4" key="1">
    <citation type="submission" date="2010-05" db="EMBL/GenBank/DDBJ databases">
        <title>The genome sequence of Magnaporthe poae strain ATCC 64411.</title>
        <authorList>
            <person name="Ma L.-J."/>
            <person name="Dead R."/>
            <person name="Young S."/>
            <person name="Zeng Q."/>
            <person name="Koehrsen M."/>
            <person name="Alvarado L."/>
            <person name="Berlin A."/>
            <person name="Chapman S.B."/>
            <person name="Chen Z."/>
            <person name="Freedman E."/>
            <person name="Gellesch M."/>
            <person name="Goldberg J."/>
            <person name="Griggs A."/>
            <person name="Gujja S."/>
            <person name="Heilman E.R."/>
            <person name="Heiman D."/>
            <person name="Hepburn T."/>
            <person name="Howarth C."/>
            <person name="Jen D."/>
            <person name="Larson L."/>
            <person name="Mehta T."/>
            <person name="Neiman D."/>
            <person name="Pearson M."/>
            <person name="Roberts A."/>
            <person name="Saif S."/>
            <person name="Shea T."/>
            <person name="Shenoy N."/>
            <person name="Sisk P."/>
            <person name="Stolte C."/>
            <person name="Sykes S."/>
            <person name="Walk T."/>
            <person name="White J."/>
            <person name="Yandava C."/>
            <person name="Haas B."/>
            <person name="Nusbaum C."/>
            <person name="Birren B."/>
        </authorList>
    </citation>
    <scope>NUCLEOTIDE SEQUENCE [LARGE SCALE GENOMIC DNA]</scope>
    <source>
        <strain evidence="4">ATCC 64411 / 73-15</strain>
    </source>
</reference>
<feature type="region of interest" description="Disordered" evidence="1">
    <location>
        <begin position="500"/>
        <end position="521"/>
    </location>
</feature>